<dbReference type="SUPFAM" id="SSF53955">
    <property type="entry name" value="Lysozyme-like"/>
    <property type="match status" value="1"/>
</dbReference>
<evidence type="ECO:0000259" key="3">
    <source>
        <dbReference type="Pfam" id="PF01464"/>
    </source>
</evidence>
<comment type="similarity">
    <text evidence="2">Belongs to the virb1 family.</text>
</comment>
<dbReference type="STRING" id="1220579.GCA_001571345_01219"/>
<evidence type="ECO:0000256" key="2">
    <source>
        <dbReference type="ARBA" id="ARBA00009387"/>
    </source>
</evidence>
<dbReference type="InterPro" id="IPR023346">
    <property type="entry name" value="Lysozyme-like_dom_sf"/>
</dbReference>
<organism evidence="4 5">
    <name type="scientific">Komagataeibacter xylinus</name>
    <name type="common">Gluconacetobacter xylinus</name>
    <dbReference type="NCBI Taxonomy" id="28448"/>
    <lineage>
        <taxon>Bacteria</taxon>
        <taxon>Pseudomonadati</taxon>
        <taxon>Pseudomonadota</taxon>
        <taxon>Alphaproteobacteria</taxon>
        <taxon>Acetobacterales</taxon>
        <taxon>Acetobacteraceae</taxon>
        <taxon>Komagataeibacter</taxon>
    </lineage>
</organism>
<name>A0A318PJ13_KOMXY</name>
<evidence type="ECO:0000313" key="5">
    <source>
        <dbReference type="Proteomes" id="UP000248257"/>
    </source>
</evidence>
<evidence type="ECO:0000256" key="1">
    <source>
        <dbReference type="ARBA" id="ARBA00007734"/>
    </source>
</evidence>
<dbReference type="CDD" id="cd00254">
    <property type="entry name" value="LT-like"/>
    <property type="match status" value="1"/>
</dbReference>
<comment type="caution">
    <text evidence="4">The sequence shown here is derived from an EMBL/GenBank/DDBJ whole genome shotgun (WGS) entry which is preliminary data.</text>
</comment>
<keyword evidence="5" id="KW-1185">Reference proteome</keyword>
<accession>A0A318PJ13</accession>
<feature type="domain" description="Transglycosylase SLT" evidence="3">
    <location>
        <begin position="465"/>
        <end position="559"/>
    </location>
</feature>
<dbReference type="Proteomes" id="UP000248257">
    <property type="component" value="Unassembled WGS sequence"/>
</dbReference>
<reference evidence="4 5" key="1">
    <citation type="submission" date="2017-07" db="EMBL/GenBank/DDBJ databases">
        <title>A draft genome sequence of Komagataeibacter xylinus LMG 1515.</title>
        <authorList>
            <person name="Skraban J."/>
            <person name="Cleenwerck I."/>
            <person name="Vandamme P."/>
            <person name="Trcek J."/>
        </authorList>
    </citation>
    <scope>NUCLEOTIDE SEQUENCE [LARGE SCALE GENOMIC DNA]</scope>
    <source>
        <strain evidence="4 5">LMG 1515</strain>
    </source>
</reference>
<comment type="similarity">
    <text evidence="1">Belongs to the transglycosylase Slt family.</text>
</comment>
<dbReference type="EMBL" id="NKUC01000009">
    <property type="protein sequence ID" value="PYD57378.1"/>
    <property type="molecule type" value="Genomic_DNA"/>
</dbReference>
<dbReference type="RefSeq" id="WP_061273060.1">
    <property type="nucleotide sequence ID" value="NZ_CBCRXN010000003.1"/>
</dbReference>
<dbReference type="AlphaFoldDB" id="A0A318PJ13"/>
<dbReference type="PANTHER" id="PTHR37423:SF2">
    <property type="entry name" value="MEMBRANE-BOUND LYTIC MUREIN TRANSGLYCOSYLASE C"/>
    <property type="match status" value="1"/>
</dbReference>
<protein>
    <submittedName>
        <fullName evidence="4">Murein transglycosylase</fullName>
    </submittedName>
</protein>
<dbReference type="PANTHER" id="PTHR37423">
    <property type="entry name" value="SOLUBLE LYTIC MUREIN TRANSGLYCOSYLASE-RELATED"/>
    <property type="match status" value="1"/>
</dbReference>
<dbReference type="Gene3D" id="1.10.530.10">
    <property type="match status" value="1"/>
</dbReference>
<evidence type="ECO:0000313" key="4">
    <source>
        <dbReference type="EMBL" id="PYD57378.1"/>
    </source>
</evidence>
<gene>
    <name evidence="4" type="ORF">CFR75_06050</name>
</gene>
<sequence>MANSGVKVTISAADRASSTLEKINKRIAGLQAPVRRAQAAFGRFASLSGLTRLKNGFVGLAREALGAFRYIGQIVPVLGAITGSASLAGMYRLVGAWGQFGTQLRTVSGSMGMAPQKLQAMQNAARLSGSSAEAMTGALQTLSQTRWNALNGMDPRAAAQFKAMHLDLDKLSKEPVDKFFDRVAHSIRGLRDPVARTIAATTLLGGAGEQLQAVLQQSDKEWQRSREEGERHAHMTAEAARQADEYRRSQEGLTQSVEDFGNSIAQAAAPGLIDLNHFLTDLIDTNRDWIAQDIGSYVKQFSYWFRNGGWDKIKTDIEDAAHAVSDVVKELGGWESAGKKALVAIGLLYAAPVLAGLFSLAAAVLGIATAFSKVGTAATEAQVAAQFSSAPGGRAPFRPSAAGMFGLLNFATTLYQAHRDGVQISGEGEGLLDHVPGYTRFSRWWDRMSGAAVAPLDQPVQAAALQAAQKYGLDPDHYIALLRAEHGGTRNVSPAGAFGPSQLMPDTARGLGLPASVDAPGYSWQQNLDGGARYYRQLLTRYQGDYAAADAAYNAGPYSKSVRQFAQTHDPSVLPQETQNYISSIARMSGFKSGPPISLPSSGNGTNGADGAPTTVNVGVAVHAPPGTKVQVTDAPPGANIRPQIQTQRAMPPEITAIGG</sequence>
<dbReference type="OrthoDB" id="8410204at2"/>
<dbReference type="Pfam" id="PF01464">
    <property type="entry name" value="SLT"/>
    <property type="match status" value="1"/>
</dbReference>
<dbReference type="InterPro" id="IPR008258">
    <property type="entry name" value="Transglycosylase_SLT_dom_1"/>
</dbReference>
<proteinExistence type="inferred from homology"/>